<sequence length="286" mass="33085">MLFSTTEVFKATVRQYTIKQQRPVKLVKNDNRRVRAKCMGVVGDDMKCPWEVYAAKVMGESTYQVRTYRSKHKSGKTYTNRNVTSTVIGKRYMDDLRVNPRMPITAFKERVRKELKVDVSRTQLYKAKRKAGKLIYGTDVEQYGRLWDYCEELRRSNPGSTVVMDAPMDDQTGQPKFNRLYIFLAAVKSGFLGGCRKIVGVDGCHLKGEYCGQLLTAVGVDPNNAMYPMAWCVVQNENKDTWSWFITLLKMDLNITEANEHEWTFINDRQKVFPIQNLHLLMYTLA</sequence>
<protein>
    <submittedName>
        <fullName evidence="1">Uncharacterized protein</fullName>
    </submittedName>
</protein>
<proteinExistence type="predicted"/>
<dbReference type="EMBL" id="CM037155">
    <property type="protein sequence ID" value="KAH7846634.1"/>
    <property type="molecule type" value="Genomic_DNA"/>
</dbReference>
<evidence type="ECO:0000313" key="1">
    <source>
        <dbReference type="EMBL" id="KAH7846634.1"/>
    </source>
</evidence>
<evidence type="ECO:0000313" key="2">
    <source>
        <dbReference type="Proteomes" id="UP000828048"/>
    </source>
</evidence>
<gene>
    <name evidence="1" type="ORF">Vadar_016311</name>
</gene>
<comment type="caution">
    <text evidence="1">The sequence shown here is derived from an EMBL/GenBank/DDBJ whole genome shotgun (WGS) entry which is preliminary data.</text>
</comment>
<organism evidence="1 2">
    <name type="scientific">Vaccinium darrowii</name>
    <dbReference type="NCBI Taxonomy" id="229202"/>
    <lineage>
        <taxon>Eukaryota</taxon>
        <taxon>Viridiplantae</taxon>
        <taxon>Streptophyta</taxon>
        <taxon>Embryophyta</taxon>
        <taxon>Tracheophyta</taxon>
        <taxon>Spermatophyta</taxon>
        <taxon>Magnoliopsida</taxon>
        <taxon>eudicotyledons</taxon>
        <taxon>Gunneridae</taxon>
        <taxon>Pentapetalae</taxon>
        <taxon>asterids</taxon>
        <taxon>Ericales</taxon>
        <taxon>Ericaceae</taxon>
        <taxon>Vaccinioideae</taxon>
        <taxon>Vaccinieae</taxon>
        <taxon>Vaccinium</taxon>
    </lineage>
</organism>
<accession>A0ACB7XZL7</accession>
<reference evidence="1 2" key="1">
    <citation type="journal article" date="2021" name="Hortic Res">
        <title>High-quality reference genome and annotation aids understanding of berry development for evergreen blueberry (Vaccinium darrowii).</title>
        <authorList>
            <person name="Yu J."/>
            <person name="Hulse-Kemp A.M."/>
            <person name="Babiker E."/>
            <person name="Staton M."/>
        </authorList>
    </citation>
    <scope>NUCLEOTIDE SEQUENCE [LARGE SCALE GENOMIC DNA]</scope>
    <source>
        <strain evidence="2">cv. NJ 8807/NJ 8810</strain>
        <tissue evidence="1">Young leaf</tissue>
    </source>
</reference>
<dbReference type="Proteomes" id="UP000828048">
    <property type="component" value="Chromosome 5"/>
</dbReference>
<keyword evidence="2" id="KW-1185">Reference proteome</keyword>
<name>A0ACB7XZL7_9ERIC</name>